<reference evidence="4 5" key="1">
    <citation type="submission" date="2015-10" db="EMBL/GenBank/DDBJ databases">
        <title>Candidatus Desulfofervidus auxilii, a hydrogenotrophic sulfate-reducing bacterium involved in the thermophilic anaerobic oxidation of methane.</title>
        <authorList>
            <person name="Krukenberg V."/>
            <person name="Richter M."/>
            <person name="Wegener G."/>
        </authorList>
    </citation>
    <scope>NUCLEOTIDE SEQUENCE [LARGE SCALE GENOMIC DNA]</scope>
    <source>
        <strain evidence="4 5">HS1</strain>
    </source>
</reference>
<feature type="transmembrane region" description="Helical" evidence="1">
    <location>
        <begin position="172"/>
        <end position="191"/>
    </location>
</feature>
<dbReference type="GO" id="GO:0030246">
    <property type="term" value="F:carbohydrate binding"/>
    <property type="evidence" value="ECO:0007669"/>
    <property type="project" value="InterPro"/>
</dbReference>
<evidence type="ECO:0000313" key="5">
    <source>
        <dbReference type="Proteomes" id="UP000070560"/>
    </source>
</evidence>
<feature type="domain" description="Cohesin" evidence="3">
    <location>
        <begin position="44"/>
        <end position="86"/>
    </location>
</feature>
<dbReference type="NCBIfam" id="TIGR02595">
    <property type="entry name" value="PEP_CTERM"/>
    <property type="match status" value="1"/>
</dbReference>
<feature type="signal peptide" evidence="2">
    <location>
        <begin position="1"/>
        <end position="23"/>
    </location>
</feature>
<keyword evidence="1" id="KW-0472">Membrane</keyword>
<feature type="chain" id="PRO_5030875955" evidence="2">
    <location>
        <begin position="24"/>
        <end position="198"/>
    </location>
</feature>
<proteinExistence type="predicted"/>
<dbReference type="InterPro" id="IPR008965">
    <property type="entry name" value="CBM2/CBM3_carb-bd_dom_sf"/>
</dbReference>
<organism evidence="4 5">
    <name type="scientific">Desulfofervidus auxilii</name>
    <dbReference type="NCBI Taxonomy" id="1621989"/>
    <lineage>
        <taxon>Bacteria</taxon>
        <taxon>Pseudomonadati</taxon>
        <taxon>Thermodesulfobacteriota</taxon>
        <taxon>Candidatus Desulfofervidia</taxon>
        <taxon>Candidatus Desulfofervidales</taxon>
        <taxon>Candidatus Desulfofervidaceae</taxon>
        <taxon>Candidatus Desulfofervidus</taxon>
    </lineage>
</organism>
<dbReference type="Gene3D" id="2.60.40.680">
    <property type="match status" value="1"/>
</dbReference>
<keyword evidence="2" id="KW-0732">Signal</keyword>
<dbReference type="InterPro" id="IPR013424">
    <property type="entry name" value="Ice-binding_C"/>
</dbReference>
<protein>
    <submittedName>
        <fullName evidence="4">Membrane protein containing Cellulosome anchoring protein, cohesin region domain protein</fullName>
    </submittedName>
</protein>
<dbReference type="GO" id="GO:0000272">
    <property type="term" value="P:polysaccharide catabolic process"/>
    <property type="evidence" value="ECO:0007669"/>
    <property type="project" value="InterPro"/>
</dbReference>
<evidence type="ECO:0000259" key="3">
    <source>
        <dbReference type="Pfam" id="PF00963"/>
    </source>
</evidence>
<gene>
    <name evidence="4" type="ORF">HS1_000614</name>
</gene>
<dbReference type="AlphaFoldDB" id="A0A7U4THN4"/>
<dbReference type="OrthoDB" id="7131786at2"/>
<dbReference type="InterPro" id="IPR002102">
    <property type="entry name" value="Cohesin_dom"/>
</dbReference>
<dbReference type="Pfam" id="PF00963">
    <property type="entry name" value="Cohesin"/>
    <property type="match status" value="1"/>
</dbReference>
<accession>A0A7U4THN4</accession>
<sequence>MKRLLVVAVALFMVLGLANPVRADLVFNLDFGQDSNYENYWELNPGETVSIDIYVSNVPDPGLISMGFDLVYDQTQLEVVTADIDSTNWYMGGVQHTTPEIEMKGGRVEPGLSGDNIKLGTIEFKCVAMGISELWLYDSDRGGNYDDFVLVGGTVLDEQIVSGVNLAEVNNVPIPSTLLLLGTGLISFLGLSRRRIAG</sequence>
<keyword evidence="1" id="KW-1133">Transmembrane helix</keyword>
<dbReference type="EMBL" id="CP013015">
    <property type="protein sequence ID" value="AMM40420.1"/>
    <property type="molecule type" value="Genomic_DNA"/>
</dbReference>
<evidence type="ECO:0000313" key="4">
    <source>
        <dbReference type="EMBL" id="AMM40420.1"/>
    </source>
</evidence>
<dbReference type="KEGG" id="daw:HS1_000614"/>
<evidence type="ECO:0000256" key="2">
    <source>
        <dbReference type="SAM" id="SignalP"/>
    </source>
</evidence>
<dbReference type="Proteomes" id="UP000070560">
    <property type="component" value="Chromosome"/>
</dbReference>
<evidence type="ECO:0000256" key="1">
    <source>
        <dbReference type="SAM" id="Phobius"/>
    </source>
</evidence>
<keyword evidence="1" id="KW-0812">Transmembrane</keyword>
<keyword evidence="5" id="KW-1185">Reference proteome</keyword>
<name>A0A7U4THN4_DESA2</name>
<dbReference type="SUPFAM" id="SSF49384">
    <property type="entry name" value="Carbohydrate-binding domain"/>
    <property type="match status" value="1"/>
</dbReference>